<feature type="compositionally biased region" description="Basic and acidic residues" evidence="1">
    <location>
        <begin position="461"/>
        <end position="479"/>
    </location>
</feature>
<organism evidence="2 3">
    <name type="scientific">Caligus rogercresseyi</name>
    <name type="common">Sea louse</name>
    <dbReference type="NCBI Taxonomy" id="217165"/>
    <lineage>
        <taxon>Eukaryota</taxon>
        <taxon>Metazoa</taxon>
        <taxon>Ecdysozoa</taxon>
        <taxon>Arthropoda</taxon>
        <taxon>Crustacea</taxon>
        <taxon>Multicrustacea</taxon>
        <taxon>Hexanauplia</taxon>
        <taxon>Copepoda</taxon>
        <taxon>Siphonostomatoida</taxon>
        <taxon>Caligidae</taxon>
        <taxon>Caligus</taxon>
    </lineage>
</organism>
<accession>A0A7T8QUK1</accession>
<evidence type="ECO:0000256" key="1">
    <source>
        <dbReference type="SAM" id="MobiDB-lite"/>
    </source>
</evidence>
<dbReference type="AlphaFoldDB" id="A0A7T8QUK1"/>
<proteinExistence type="predicted"/>
<feature type="compositionally biased region" description="Polar residues" evidence="1">
    <location>
        <begin position="414"/>
        <end position="440"/>
    </location>
</feature>
<evidence type="ECO:0000313" key="3">
    <source>
        <dbReference type="Proteomes" id="UP000595437"/>
    </source>
</evidence>
<keyword evidence="3" id="KW-1185">Reference proteome</keyword>
<feature type="region of interest" description="Disordered" evidence="1">
    <location>
        <begin position="301"/>
        <end position="326"/>
    </location>
</feature>
<gene>
    <name evidence="2" type="ORF">FKW44_008835</name>
</gene>
<feature type="region of interest" description="Disordered" evidence="1">
    <location>
        <begin position="404"/>
        <end position="518"/>
    </location>
</feature>
<reference evidence="3" key="1">
    <citation type="submission" date="2021-01" db="EMBL/GenBank/DDBJ databases">
        <title>Caligus Genome Assembly.</title>
        <authorList>
            <person name="Gallardo-Escarate C."/>
        </authorList>
    </citation>
    <scope>NUCLEOTIDE SEQUENCE [LARGE SCALE GENOMIC DNA]</scope>
</reference>
<feature type="compositionally biased region" description="Polar residues" evidence="1">
    <location>
        <begin position="481"/>
        <end position="493"/>
    </location>
</feature>
<dbReference type="Proteomes" id="UP000595437">
    <property type="component" value="Chromosome 5"/>
</dbReference>
<dbReference type="EMBL" id="CP045894">
    <property type="protein sequence ID" value="QQP55593.1"/>
    <property type="molecule type" value="Genomic_DNA"/>
</dbReference>
<protein>
    <submittedName>
        <fullName evidence="2">Uncharacterized protein</fullName>
    </submittedName>
</protein>
<name>A0A7T8QUK1_CALRO</name>
<sequence>MSDLSPGDPPDNISGRTYLKRRDYANVVKNKKYNDEEIRMNLNGSFKWESFVLTCENSNGECFKTDNLKHINVYDLAVLYGFREEEIAGANPRFGLGQACFYTRCPVDVRTRLNDLKRSFTMKVLNHEGVLVDAVFKLKGIDKVVVDGKKKVTVTLINTFKRVDEASMVKWMGKWGEVLNHYPKKNPVNKTAEEKYSNYREIWRDSDYVIEIITDPSTLPQIIAFKGNLVRLKFSGSKIQCQRCFNFGHLKYYCNEQRVRTFDYEKTLIKTLEDRTNNVIGESNNVVVSKTVPQAEIVLTSKESDKSSSSNNSSHPTILVTGDSNTTEVTSEVRNVKNDLALEILDASSDEATPFDTINSAPVTREISSIAVDVPLVGVSSGSPIEIVKSSDLNQLDEEISSSTVVSSIAASERSPTINVNSSRLNPPSVTVSDMDNNKSIPLGPETSPSLTLAEENASLHNEKPIDKTKKPLKQRHEIQQILSSRTRSQSAGKRNRSDSILSPERVKNTGKRANCRE</sequence>
<evidence type="ECO:0000313" key="2">
    <source>
        <dbReference type="EMBL" id="QQP55593.1"/>
    </source>
</evidence>